<feature type="transmembrane region" description="Helical" evidence="1">
    <location>
        <begin position="12"/>
        <end position="33"/>
    </location>
</feature>
<keyword evidence="1" id="KW-0812">Transmembrane</keyword>
<dbReference type="EMBL" id="UIVT01000003">
    <property type="protein sequence ID" value="SVP93705.1"/>
    <property type="molecule type" value="Genomic_DNA"/>
</dbReference>
<evidence type="ECO:0000313" key="2">
    <source>
        <dbReference type="EMBL" id="SVP92904.1"/>
    </source>
</evidence>
<name>A0A3B0MSQ8_THEAN</name>
<organism evidence="2">
    <name type="scientific">Theileria annulata</name>
    <dbReference type="NCBI Taxonomy" id="5874"/>
    <lineage>
        <taxon>Eukaryota</taxon>
        <taxon>Sar</taxon>
        <taxon>Alveolata</taxon>
        <taxon>Apicomplexa</taxon>
        <taxon>Aconoidasida</taxon>
        <taxon>Piroplasmida</taxon>
        <taxon>Theileriidae</taxon>
        <taxon>Theileria</taxon>
    </lineage>
</organism>
<keyword evidence="1" id="KW-0472">Membrane</keyword>
<evidence type="ECO:0000256" key="1">
    <source>
        <dbReference type="SAM" id="Phobius"/>
    </source>
</evidence>
<proteinExistence type="predicted"/>
<reference evidence="2" key="1">
    <citation type="submission" date="2018-07" db="EMBL/GenBank/DDBJ databases">
        <authorList>
            <person name="Quirk P.G."/>
            <person name="Krulwich T.A."/>
        </authorList>
    </citation>
    <scope>NUCLEOTIDE SEQUENCE</scope>
    <source>
        <strain evidence="2">Anand</strain>
    </source>
</reference>
<dbReference type="VEuPathDB" id="PiroplasmaDB:TA02945"/>
<gene>
    <name evidence="3" type="ORF">TAT_000269800</name>
    <name evidence="2" type="ORF">TAV_000270200</name>
</gene>
<evidence type="ECO:0000313" key="3">
    <source>
        <dbReference type="EMBL" id="SVP93705.1"/>
    </source>
</evidence>
<sequence length="225" mass="24065">MVEIIEISPCLYNFLILRCITGICFLIILYLNLTVDTSHTLTLRGAGDNTVETVKYTVTDQSNNIDKIKDQTDPVNIKLALNLKEITLTQSSTQNTLKASGTITATKKLSKGSALASSTTHILNFTSTGQLKQTLTKPTVKIGPGTKHQTLELNAAPGSEGKPTELILKLAPGKTPNGEVNNELTLSNNNTLQLTGGIDGTLTYSNSSSSTGNTFYPAKSISLHI</sequence>
<dbReference type="AlphaFoldDB" id="A0A3B0MSQ8"/>
<dbReference type="EMBL" id="UIVS01000003">
    <property type="protein sequence ID" value="SVP92904.1"/>
    <property type="molecule type" value="Genomic_DNA"/>
</dbReference>
<protein>
    <submittedName>
        <fullName evidence="2">Uncharacterized protein</fullName>
    </submittedName>
</protein>
<accession>A0A3B0MSQ8</accession>
<keyword evidence="1" id="KW-1133">Transmembrane helix</keyword>